<feature type="transmembrane region" description="Helical" evidence="2">
    <location>
        <begin position="155"/>
        <end position="173"/>
    </location>
</feature>
<protein>
    <submittedName>
        <fullName evidence="3">Uncharacterized protein</fullName>
    </submittedName>
</protein>
<evidence type="ECO:0000313" key="4">
    <source>
        <dbReference type="Proteomes" id="UP000240357"/>
    </source>
</evidence>
<accession>A0A2T2YK40</accession>
<sequence length="384" mass="43805">METEQPRDEVNKVNETLQTTTDTGNNESEILDEQVKNIINPITTTRKGKAKSSRTTKNSIYLVVALLFIVFIVLYNNQEWFITNNALLIQFYGLLWVAFTFWLIRWIFTNDLLNPKREMIAHGEGDPPPDLVRKRGFLDFFVGDDGRYSMVRLQVVAWAYIIISYQVAVLIALKINYKAGLMDFKPVFTEEVLWLLGLSLASYVSIKGITAAKSEGNSIQRATPKLADFITADNGLDFSKFQMFIWTLIAIITFLAQGTPFIVAARNYNDRTLINRLFEVPDNNKDKPPVPLPSLPWSFVVLMGLSQGAFVGKRLVPTFKISEAKDKRKLEIEELKLASQNKIKLLEESLILKKDDPAIIKELFENKTKLSDLDRELKELESIT</sequence>
<reference evidence="3 4" key="1">
    <citation type="submission" date="2018-03" db="EMBL/GenBank/DDBJ databases">
        <title>Adhaeribacter sp. HMF7605 Genome sequencing and assembly.</title>
        <authorList>
            <person name="Kang H."/>
            <person name="Kang J."/>
            <person name="Cha I."/>
            <person name="Kim H."/>
            <person name="Joh K."/>
        </authorList>
    </citation>
    <scope>NUCLEOTIDE SEQUENCE [LARGE SCALE GENOMIC DNA]</scope>
    <source>
        <strain evidence="3 4">HMF7605</strain>
    </source>
</reference>
<feature type="region of interest" description="Disordered" evidence="1">
    <location>
        <begin position="1"/>
        <end position="26"/>
    </location>
</feature>
<keyword evidence="2" id="KW-0812">Transmembrane</keyword>
<evidence type="ECO:0000256" key="1">
    <source>
        <dbReference type="SAM" id="MobiDB-lite"/>
    </source>
</evidence>
<proteinExistence type="predicted"/>
<keyword evidence="2" id="KW-0472">Membrane</keyword>
<dbReference type="EMBL" id="PYFT01000001">
    <property type="protein sequence ID" value="PSR55884.1"/>
    <property type="molecule type" value="Genomic_DNA"/>
</dbReference>
<dbReference type="Proteomes" id="UP000240357">
    <property type="component" value="Unassembled WGS sequence"/>
</dbReference>
<feature type="transmembrane region" description="Helical" evidence="2">
    <location>
        <begin position="243"/>
        <end position="263"/>
    </location>
</feature>
<evidence type="ECO:0000256" key="2">
    <source>
        <dbReference type="SAM" id="Phobius"/>
    </source>
</evidence>
<name>A0A2T2YK40_9BACT</name>
<feature type="transmembrane region" description="Helical" evidence="2">
    <location>
        <begin position="59"/>
        <end position="75"/>
    </location>
</feature>
<feature type="compositionally biased region" description="Basic and acidic residues" evidence="1">
    <location>
        <begin position="1"/>
        <end position="12"/>
    </location>
</feature>
<keyword evidence="2" id="KW-1133">Transmembrane helix</keyword>
<evidence type="ECO:0000313" key="3">
    <source>
        <dbReference type="EMBL" id="PSR55884.1"/>
    </source>
</evidence>
<dbReference type="RefSeq" id="WP_106932066.1">
    <property type="nucleotide sequence ID" value="NZ_PYFT01000001.1"/>
</dbReference>
<keyword evidence="4" id="KW-1185">Reference proteome</keyword>
<feature type="transmembrane region" description="Helical" evidence="2">
    <location>
        <begin position="87"/>
        <end position="108"/>
    </location>
</feature>
<feature type="compositionally biased region" description="Polar residues" evidence="1">
    <location>
        <begin position="13"/>
        <end position="26"/>
    </location>
</feature>
<organism evidence="3 4">
    <name type="scientific">Adhaeribacter arboris</name>
    <dbReference type="NCBI Taxonomy" id="2072846"/>
    <lineage>
        <taxon>Bacteria</taxon>
        <taxon>Pseudomonadati</taxon>
        <taxon>Bacteroidota</taxon>
        <taxon>Cytophagia</taxon>
        <taxon>Cytophagales</taxon>
        <taxon>Hymenobacteraceae</taxon>
        <taxon>Adhaeribacter</taxon>
    </lineage>
</organism>
<comment type="caution">
    <text evidence="3">The sequence shown here is derived from an EMBL/GenBank/DDBJ whole genome shotgun (WGS) entry which is preliminary data.</text>
</comment>
<dbReference type="OrthoDB" id="795005at2"/>
<gene>
    <name evidence="3" type="ORF">AHMF7605_21460</name>
</gene>
<dbReference type="AlphaFoldDB" id="A0A2T2YK40"/>